<comment type="subunit">
    <text evidence="3 15">Tetramer of two alpha and two beta subunits.</text>
</comment>
<accession>A0A1G7WSK4</accession>
<dbReference type="GO" id="GO:0009328">
    <property type="term" value="C:phenylalanine-tRNA ligase complex"/>
    <property type="evidence" value="ECO:0007669"/>
    <property type="project" value="TreeGrafter"/>
</dbReference>
<keyword evidence="9 15" id="KW-0067">ATP-binding</keyword>
<sequence length="808" mass="91243">MKISYNWLKQFLKTNWTAQETEVLLTDLGLEVEGITDFESIKGGLEGIVVGYVESCESHPNADRLKITKVNIGKEKPVSIVCGAPNVAQGQNVPVATIGTTLYDEKGQPWPIKKGKIRGEVSEGMICAEDEIGIGKSHAGIMVLGENLIPGTPLNQVFSVEKDQVFEIGLTPNRADAMSHWGVARDLRAGLIQNEINIPLDTPSVSNFHVDNRSLRVAISVKQPELAPRYCGLSISGLEVKDSPDWLKNKLQAIGINPKNNIVDATNYVLHELGQPLHAFDLDKVKNNKIEVKTLKTGTKFTTLDGIERELHEEDLMICDDEKPLCIAGVFGGAESGVTQSTTNIFLESAYFNPVSIRKTAKRHGLNTDASFRFERGIDPNITEFALKRAVILIQEIAGGLVSSDIDDFYPKKIEDFQVFLTFDKINQLIGQEIDTGVIKTILTSLDIRVNNVSESGLGLTIPTYRVDVQREVDVIEEILRVYGYNNIESDSKFNVSVANSSPYDDYKIQNKIANQLVSQGFFEIMSNSLTTKAYVELAEDLKEEHNVDILNYLSNDLGVMRQSMLFSGLESVSYNINRKKTDLKFFEFGKTYHKKEDEFLEFKHLALFLTGSKTPDSWSHFEEKTNFFQLKAYLERIFERFGLSSLEYQSVESKSISEGLTGKLNSKTIVEFGRVKTEILNHFDIDQEVLYADIQWDNVLDVLEKKQLKISEIPKFPSTQRDFALLLDQGVKFDDLKETAFNTEKKILQKVDLFDVYEGENLPEDKKSYALRFIFMDKKKTLTDKQVDKVMKKLQNQFEIKFNASLR</sequence>
<dbReference type="InterPro" id="IPR036690">
    <property type="entry name" value="Fdx_antiC-bd_sf"/>
</dbReference>
<dbReference type="NCBIfam" id="TIGR00472">
    <property type="entry name" value="pheT_bact"/>
    <property type="match status" value="1"/>
</dbReference>
<evidence type="ECO:0000256" key="11">
    <source>
        <dbReference type="ARBA" id="ARBA00022884"/>
    </source>
</evidence>
<dbReference type="PANTHER" id="PTHR10947:SF0">
    <property type="entry name" value="PHENYLALANINE--TRNA LIGASE BETA SUBUNIT"/>
    <property type="match status" value="1"/>
</dbReference>
<evidence type="ECO:0000256" key="1">
    <source>
        <dbReference type="ARBA" id="ARBA00004496"/>
    </source>
</evidence>
<dbReference type="Gene3D" id="3.50.40.10">
    <property type="entry name" value="Phenylalanyl-trna Synthetase, Chain B, domain 3"/>
    <property type="match status" value="1"/>
</dbReference>
<dbReference type="PANTHER" id="PTHR10947">
    <property type="entry name" value="PHENYLALANYL-TRNA SYNTHETASE BETA CHAIN AND LEUCINE-RICH REPEAT-CONTAINING PROTEIN 47"/>
    <property type="match status" value="1"/>
</dbReference>
<feature type="domain" description="FDX-ACB" evidence="18">
    <location>
        <begin position="715"/>
        <end position="808"/>
    </location>
</feature>
<feature type="binding site" evidence="15">
    <location>
        <position position="477"/>
    </location>
    <ligand>
        <name>Mg(2+)</name>
        <dbReference type="ChEBI" id="CHEBI:18420"/>
        <note>shared with alpha subunit</note>
    </ligand>
</feature>
<evidence type="ECO:0000256" key="16">
    <source>
        <dbReference type="PROSITE-ProRule" id="PRU00209"/>
    </source>
</evidence>
<dbReference type="Gene3D" id="3.30.930.10">
    <property type="entry name" value="Bira Bifunctional Protein, Domain 2"/>
    <property type="match status" value="1"/>
</dbReference>
<evidence type="ECO:0000256" key="6">
    <source>
        <dbReference type="ARBA" id="ARBA00022598"/>
    </source>
</evidence>
<dbReference type="PROSITE" id="PS50886">
    <property type="entry name" value="TRBD"/>
    <property type="match status" value="1"/>
</dbReference>
<dbReference type="SUPFAM" id="SSF55681">
    <property type="entry name" value="Class II aaRS and biotin synthetases"/>
    <property type="match status" value="1"/>
</dbReference>
<dbReference type="GO" id="GO:0004826">
    <property type="term" value="F:phenylalanine-tRNA ligase activity"/>
    <property type="evidence" value="ECO:0007669"/>
    <property type="project" value="UniProtKB-UniRule"/>
</dbReference>
<dbReference type="PROSITE" id="PS51483">
    <property type="entry name" value="B5"/>
    <property type="match status" value="1"/>
</dbReference>
<keyword evidence="4 15" id="KW-0963">Cytoplasm</keyword>
<dbReference type="STRING" id="470826.SAMN04488027_10665"/>
<dbReference type="GO" id="GO:0000287">
    <property type="term" value="F:magnesium ion binding"/>
    <property type="evidence" value="ECO:0007669"/>
    <property type="project" value="UniProtKB-UniRule"/>
</dbReference>
<evidence type="ECO:0000313" key="21">
    <source>
        <dbReference type="Proteomes" id="UP000199296"/>
    </source>
</evidence>
<evidence type="ECO:0000256" key="9">
    <source>
        <dbReference type="ARBA" id="ARBA00022840"/>
    </source>
</evidence>
<evidence type="ECO:0000259" key="18">
    <source>
        <dbReference type="PROSITE" id="PS51447"/>
    </source>
</evidence>
<dbReference type="GO" id="GO:0000049">
    <property type="term" value="F:tRNA binding"/>
    <property type="evidence" value="ECO:0007669"/>
    <property type="project" value="UniProtKB-UniRule"/>
</dbReference>
<dbReference type="Pfam" id="PF03147">
    <property type="entry name" value="FDX-ACB"/>
    <property type="match status" value="1"/>
</dbReference>
<dbReference type="CDD" id="cd02796">
    <property type="entry name" value="tRNA_bind_bactPheRS"/>
    <property type="match status" value="1"/>
</dbReference>
<dbReference type="FunFam" id="2.40.50.140:FF:000045">
    <property type="entry name" value="Phenylalanine--tRNA ligase beta subunit"/>
    <property type="match status" value="1"/>
</dbReference>
<keyword evidence="11 16" id="KW-0694">RNA-binding</keyword>
<feature type="domain" description="B5" evidence="19">
    <location>
        <begin position="414"/>
        <end position="490"/>
    </location>
</feature>
<dbReference type="Proteomes" id="UP000199296">
    <property type="component" value="Unassembled WGS sequence"/>
</dbReference>
<keyword evidence="6 15" id="KW-0436">Ligase</keyword>
<keyword evidence="7 15" id="KW-0479">Metal-binding</keyword>
<feature type="binding site" evidence="15">
    <location>
        <position position="478"/>
    </location>
    <ligand>
        <name>Mg(2+)</name>
        <dbReference type="ChEBI" id="CHEBI:18420"/>
        <note>shared with alpha subunit</note>
    </ligand>
</feature>
<dbReference type="Pfam" id="PF03483">
    <property type="entry name" value="B3_4"/>
    <property type="match status" value="1"/>
</dbReference>
<evidence type="ECO:0000256" key="5">
    <source>
        <dbReference type="ARBA" id="ARBA00022555"/>
    </source>
</evidence>
<dbReference type="AlphaFoldDB" id="A0A1G7WSK4"/>
<dbReference type="InterPro" id="IPR033714">
    <property type="entry name" value="tRNA_bind_bactPheRS"/>
</dbReference>
<dbReference type="SUPFAM" id="SSF46955">
    <property type="entry name" value="Putative DNA-binding domain"/>
    <property type="match status" value="1"/>
</dbReference>
<evidence type="ECO:0000256" key="15">
    <source>
        <dbReference type="HAMAP-Rule" id="MF_00283"/>
    </source>
</evidence>
<reference evidence="20 21" key="1">
    <citation type="submission" date="2016-10" db="EMBL/GenBank/DDBJ databases">
        <authorList>
            <person name="de Groot N.N."/>
        </authorList>
    </citation>
    <scope>NUCLEOTIDE SEQUENCE [LARGE SCALE GENOMIC DNA]</scope>
    <source>
        <strain evidence="20 21">DSM 19803</strain>
    </source>
</reference>
<name>A0A1G7WSK4_9FLAO</name>
<dbReference type="Gene3D" id="3.30.56.10">
    <property type="match status" value="2"/>
</dbReference>
<dbReference type="CDD" id="cd00769">
    <property type="entry name" value="PheRS_beta_core"/>
    <property type="match status" value="1"/>
</dbReference>
<evidence type="ECO:0000256" key="2">
    <source>
        <dbReference type="ARBA" id="ARBA00008653"/>
    </source>
</evidence>
<keyword evidence="21" id="KW-1185">Reference proteome</keyword>
<feature type="binding site" evidence="15">
    <location>
        <position position="468"/>
    </location>
    <ligand>
        <name>Mg(2+)</name>
        <dbReference type="ChEBI" id="CHEBI:18420"/>
        <note>shared with alpha subunit</note>
    </ligand>
</feature>
<dbReference type="EC" id="6.1.1.20" evidence="15"/>
<dbReference type="InterPro" id="IPR002547">
    <property type="entry name" value="tRNA-bd_dom"/>
</dbReference>
<feature type="domain" description="TRNA-binding" evidence="17">
    <location>
        <begin position="42"/>
        <end position="155"/>
    </location>
</feature>
<evidence type="ECO:0000256" key="13">
    <source>
        <dbReference type="ARBA" id="ARBA00023146"/>
    </source>
</evidence>
<organism evidence="20 21">
    <name type="scientific">Psychroflexus sediminis</name>
    <dbReference type="NCBI Taxonomy" id="470826"/>
    <lineage>
        <taxon>Bacteria</taxon>
        <taxon>Pseudomonadati</taxon>
        <taxon>Bacteroidota</taxon>
        <taxon>Flavobacteriia</taxon>
        <taxon>Flavobacteriales</taxon>
        <taxon>Flavobacteriaceae</taxon>
        <taxon>Psychroflexus</taxon>
    </lineage>
</organism>
<dbReference type="InterPro" id="IPR041616">
    <property type="entry name" value="PheRS_beta_core"/>
</dbReference>
<dbReference type="SMART" id="SM00873">
    <property type="entry name" value="B3_4"/>
    <property type="match status" value="1"/>
</dbReference>
<dbReference type="InterPro" id="IPR012340">
    <property type="entry name" value="NA-bd_OB-fold"/>
</dbReference>
<evidence type="ECO:0000256" key="3">
    <source>
        <dbReference type="ARBA" id="ARBA00011209"/>
    </source>
</evidence>
<comment type="cofactor">
    <cofactor evidence="15">
        <name>Mg(2+)</name>
        <dbReference type="ChEBI" id="CHEBI:18420"/>
    </cofactor>
    <text evidence="15">Binds 2 magnesium ions per tetramer.</text>
</comment>
<dbReference type="Pfam" id="PF01588">
    <property type="entry name" value="tRNA_bind"/>
    <property type="match status" value="1"/>
</dbReference>
<evidence type="ECO:0000256" key="8">
    <source>
        <dbReference type="ARBA" id="ARBA00022741"/>
    </source>
</evidence>
<dbReference type="RefSeq" id="WP_093367803.1">
    <property type="nucleotide sequence ID" value="NZ_FNCW01000006.1"/>
</dbReference>
<dbReference type="Gene3D" id="2.40.50.140">
    <property type="entry name" value="Nucleic acid-binding proteins"/>
    <property type="match status" value="1"/>
</dbReference>
<dbReference type="InterPro" id="IPR005147">
    <property type="entry name" value="tRNA_synthase_B5-dom"/>
</dbReference>
<dbReference type="SUPFAM" id="SSF56037">
    <property type="entry name" value="PheT/TilS domain"/>
    <property type="match status" value="1"/>
</dbReference>
<dbReference type="SUPFAM" id="SSF50249">
    <property type="entry name" value="Nucleic acid-binding proteins"/>
    <property type="match status" value="1"/>
</dbReference>
<evidence type="ECO:0000256" key="7">
    <source>
        <dbReference type="ARBA" id="ARBA00022723"/>
    </source>
</evidence>
<dbReference type="HAMAP" id="MF_00283">
    <property type="entry name" value="Phe_tRNA_synth_beta1"/>
    <property type="match status" value="1"/>
</dbReference>
<dbReference type="InterPro" id="IPR045864">
    <property type="entry name" value="aa-tRNA-synth_II/BPL/LPL"/>
</dbReference>
<comment type="subcellular location">
    <subcellularLocation>
        <location evidence="1 15">Cytoplasm</location>
    </subcellularLocation>
</comment>
<dbReference type="GO" id="GO:0006432">
    <property type="term" value="P:phenylalanyl-tRNA aminoacylation"/>
    <property type="evidence" value="ECO:0007669"/>
    <property type="project" value="UniProtKB-UniRule"/>
</dbReference>
<dbReference type="SMART" id="SM00874">
    <property type="entry name" value="B5"/>
    <property type="match status" value="1"/>
</dbReference>
<dbReference type="InterPro" id="IPR020825">
    <property type="entry name" value="Phe-tRNA_synthase-like_B3/B4"/>
</dbReference>
<dbReference type="Gene3D" id="3.30.70.380">
    <property type="entry name" value="Ferrodoxin-fold anticodon-binding domain"/>
    <property type="match status" value="1"/>
</dbReference>
<dbReference type="GO" id="GO:0005524">
    <property type="term" value="F:ATP binding"/>
    <property type="evidence" value="ECO:0007669"/>
    <property type="project" value="UniProtKB-UniRule"/>
</dbReference>
<dbReference type="FunFam" id="3.50.40.10:FF:000001">
    <property type="entry name" value="Phenylalanine--tRNA ligase beta subunit"/>
    <property type="match status" value="1"/>
</dbReference>
<evidence type="ECO:0000256" key="14">
    <source>
        <dbReference type="ARBA" id="ARBA00049255"/>
    </source>
</evidence>
<evidence type="ECO:0000256" key="12">
    <source>
        <dbReference type="ARBA" id="ARBA00022917"/>
    </source>
</evidence>
<dbReference type="InterPro" id="IPR004532">
    <property type="entry name" value="Phe-tRNA-ligase_IIc_bsu_bact"/>
</dbReference>
<proteinExistence type="inferred from homology"/>
<dbReference type="InterPro" id="IPR045060">
    <property type="entry name" value="Phe-tRNA-ligase_IIc_bsu"/>
</dbReference>
<keyword evidence="8 15" id="KW-0547">Nucleotide-binding</keyword>
<keyword evidence="5 16" id="KW-0820">tRNA-binding</keyword>
<evidence type="ECO:0000313" key="20">
    <source>
        <dbReference type="EMBL" id="SDG74230.1"/>
    </source>
</evidence>
<dbReference type="FunFam" id="3.30.70.380:FF:000001">
    <property type="entry name" value="Phenylalanine--tRNA ligase beta subunit"/>
    <property type="match status" value="1"/>
</dbReference>
<feature type="binding site" evidence="15">
    <location>
        <position position="474"/>
    </location>
    <ligand>
        <name>Mg(2+)</name>
        <dbReference type="ChEBI" id="CHEBI:18420"/>
        <note>shared with alpha subunit</note>
    </ligand>
</feature>
<dbReference type="EMBL" id="FNCW01000006">
    <property type="protein sequence ID" value="SDG74230.1"/>
    <property type="molecule type" value="Genomic_DNA"/>
</dbReference>
<keyword evidence="12 15" id="KW-0648">Protein biosynthesis</keyword>
<keyword evidence="13 15" id="KW-0030">Aminoacyl-tRNA synthetase</keyword>
<dbReference type="Pfam" id="PF17759">
    <property type="entry name" value="tRNA_synthFbeta"/>
    <property type="match status" value="1"/>
</dbReference>
<evidence type="ECO:0000259" key="17">
    <source>
        <dbReference type="PROSITE" id="PS50886"/>
    </source>
</evidence>
<dbReference type="InterPro" id="IPR005121">
    <property type="entry name" value="Fdx_antiC-bd"/>
</dbReference>
<dbReference type="InterPro" id="IPR005146">
    <property type="entry name" value="B3/B4_tRNA-bd"/>
</dbReference>
<dbReference type="OrthoDB" id="9805455at2"/>
<dbReference type="InterPro" id="IPR009061">
    <property type="entry name" value="DNA-bd_dom_put_sf"/>
</dbReference>
<gene>
    <name evidence="15" type="primary">pheT</name>
    <name evidence="20" type="ORF">SAMN04488027_10665</name>
</gene>
<dbReference type="SUPFAM" id="SSF54991">
    <property type="entry name" value="Anticodon-binding domain of PheRS"/>
    <property type="match status" value="1"/>
</dbReference>
<protein>
    <recommendedName>
        <fullName evidence="15">Phenylalanine--tRNA ligase beta subunit</fullName>
        <ecNumber evidence="15">6.1.1.20</ecNumber>
    </recommendedName>
    <alternativeName>
        <fullName evidence="15">Phenylalanyl-tRNA synthetase beta subunit</fullName>
        <shortName evidence="15">PheRS</shortName>
    </alternativeName>
</protein>
<dbReference type="PROSITE" id="PS51447">
    <property type="entry name" value="FDX_ACB"/>
    <property type="match status" value="1"/>
</dbReference>
<keyword evidence="10 15" id="KW-0460">Magnesium</keyword>
<evidence type="ECO:0000256" key="4">
    <source>
        <dbReference type="ARBA" id="ARBA00022490"/>
    </source>
</evidence>
<comment type="similarity">
    <text evidence="2 15">Belongs to the phenylalanyl-tRNA synthetase beta subunit family. Type 1 subfamily.</text>
</comment>
<comment type="catalytic activity">
    <reaction evidence="14 15">
        <text>tRNA(Phe) + L-phenylalanine + ATP = L-phenylalanyl-tRNA(Phe) + AMP + diphosphate + H(+)</text>
        <dbReference type="Rhea" id="RHEA:19413"/>
        <dbReference type="Rhea" id="RHEA-COMP:9668"/>
        <dbReference type="Rhea" id="RHEA-COMP:9699"/>
        <dbReference type="ChEBI" id="CHEBI:15378"/>
        <dbReference type="ChEBI" id="CHEBI:30616"/>
        <dbReference type="ChEBI" id="CHEBI:33019"/>
        <dbReference type="ChEBI" id="CHEBI:58095"/>
        <dbReference type="ChEBI" id="CHEBI:78442"/>
        <dbReference type="ChEBI" id="CHEBI:78531"/>
        <dbReference type="ChEBI" id="CHEBI:456215"/>
        <dbReference type="EC" id="6.1.1.20"/>
    </reaction>
</comment>
<evidence type="ECO:0000259" key="19">
    <source>
        <dbReference type="PROSITE" id="PS51483"/>
    </source>
</evidence>
<dbReference type="SMART" id="SM00896">
    <property type="entry name" value="FDX-ACB"/>
    <property type="match status" value="1"/>
</dbReference>
<dbReference type="Pfam" id="PF03484">
    <property type="entry name" value="B5"/>
    <property type="match status" value="1"/>
</dbReference>
<dbReference type="NCBIfam" id="NF045760">
    <property type="entry name" value="YtpR"/>
    <property type="match status" value="1"/>
</dbReference>
<evidence type="ECO:0000256" key="10">
    <source>
        <dbReference type="ARBA" id="ARBA00022842"/>
    </source>
</evidence>